<dbReference type="InterPro" id="IPR000945">
    <property type="entry name" value="DBH-like"/>
</dbReference>
<feature type="region of interest" description="Disordered" evidence="4">
    <location>
        <begin position="643"/>
        <end position="679"/>
    </location>
</feature>
<organism evidence="6 7">
    <name type="scientific">Orchesella cincta</name>
    <name type="common">Springtail</name>
    <name type="synonym">Podura cincta</name>
    <dbReference type="NCBI Taxonomy" id="48709"/>
    <lineage>
        <taxon>Eukaryota</taxon>
        <taxon>Metazoa</taxon>
        <taxon>Ecdysozoa</taxon>
        <taxon>Arthropoda</taxon>
        <taxon>Hexapoda</taxon>
        <taxon>Collembola</taxon>
        <taxon>Entomobryomorpha</taxon>
        <taxon>Entomobryoidea</taxon>
        <taxon>Orchesellidae</taxon>
        <taxon>Orchesellinae</taxon>
        <taxon>Orchesella</taxon>
    </lineage>
</organism>
<dbReference type="InterPro" id="IPR036939">
    <property type="entry name" value="Cu2_ascorb_mOase_N_sf"/>
</dbReference>
<dbReference type="EMBL" id="LJIJ01000362">
    <property type="protein sequence ID" value="ODM98355.1"/>
    <property type="molecule type" value="Genomic_DNA"/>
</dbReference>
<keyword evidence="6" id="KW-0560">Oxidoreductase</keyword>
<feature type="non-terminal residue" evidence="6">
    <location>
        <position position="1"/>
    </location>
</feature>
<evidence type="ECO:0000256" key="4">
    <source>
        <dbReference type="SAM" id="MobiDB-lite"/>
    </source>
</evidence>
<dbReference type="CDD" id="cd09631">
    <property type="entry name" value="DOMON_DOH"/>
    <property type="match status" value="1"/>
</dbReference>
<dbReference type="GO" id="GO:0005507">
    <property type="term" value="F:copper ion binding"/>
    <property type="evidence" value="ECO:0007669"/>
    <property type="project" value="InterPro"/>
</dbReference>
<dbReference type="InterPro" id="IPR045266">
    <property type="entry name" value="DOH_DOMON"/>
</dbReference>
<dbReference type="AlphaFoldDB" id="A0A1D2N0C4"/>
<evidence type="ECO:0000256" key="3">
    <source>
        <dbReference type="ARBA" id="ARBA00023180"/>
    </source>
</evidence>
<dbReference type="InterPro" id="IPR000323">
    <property type="entry name" value="Cu2_ascorb_mOase_N"/>
</dbReference>
<keyword evidence="3" id="KW-0325">Glycoprotein</keyword>
<dbReference type="InterPro" id="IPR014784">
    <property type="entry name" value="Cu2_ascorb_mOase-like_C"/>
</dbReference>
<dbReference type="SUPFAM" id="SSF49742">
    <property type="entry name" value="PHM/PNGase F"/>
    <property type="match status" value="2"/>
</dbReference>
<keyword evidence="7" id="KW-1185">Reference proteome</keyword>
<dbReference type="Pfam" id="PF03712">
    <property type="entry name" value="Cu2_monoox_C"/>
    <property type="match status" value="1"/>
</dbReference>
<reference evidence="6 7" key="1">
    <citation type="journal article" date="2016" name="Genome Biol. Evol.">
        <title>Gene Family Evolution Reflects Adaptation to Soil Environmental Stressors in the Genome of the Collembolan Orchesella cincta.</title>
        <authorList>
            <person name="Faddeeva-Vakhrusheva A."/>
            <person name="Derks M.F."/>
            <person name="Anvar S.Y."/>
            <person name="Agamennone V."/>
            <person name="Suring W."/>
            <person name="Smit S."/>
            <person name="van Straalen N.M."/>
            <person name="Roelofs D."/>
        </authorList>
    </citation>
    <scope>NUCLEOTIDE SEQUENCE [LARGE SCALE GENOMIC DNA]</scope>
    <source>
        <tissue evidence="6">Mixed pool</tissue>
    </source>
</reference>
<dbReference type="Pfam" id="PF01082">
    <property type="entry name" value="Cu2_monooxygen"/>
    <property type="match status" value="1"/>
</dbReference>
<gene>
    <name evidence="6" type="ORF">Ocin01_08325</name>
</gene>
<feature type="domain" description="DOMON" evidence="5">
    <location>
        <begin position="62"/>
        <end position="193"/>
    </location>
</feature>
<dbReference type="InterPro" id="IPR005018">
    <property type="entry name" value="DOMON_domain"/>
</dbReference>
<proteinExistence type="inferred from homology"/>
<comment type="caution">
    <text evidence="6">The sequence shown here is derived from an EMBL/GenBank/DDBJ whole genome shotgun (WGS) entry which is preliminary data.</text>
</comment>
<comment type="similarity">
    <text evidence="1">Belongs to the copper type II ascorbate-dependent monooxygenase family.</text>
</comment>
<keyword evidence="2" id="KW-1015">Disulfide bond</keyword>
<dbReference type="InterPro" id="IPR008977">
    <property type="entry name" value="PHM/PNGase_F_dom_sf"/>
</dbReference>
<dbReference type="Pfam" id="PF03351">
    <property type="entry name" value="DOMON"/>
    <property type="match status" value="1"/>
</dbReference>
<dbReference type="PROSITE" id="PS50836">
    <property type="entry name" value="DOMON"/>
    <property type="match status" value="1"/>
</dbReference>
<dbReference type="OrthoDB" id="129121at2759"/>
<feature type="non-terminal residue" evidence="6">
    <location>
        <position position="679"/>
    </location>
</feature>
<dbReference type="InterPro" id="IPR024548">
    <property type="entry name" value="Cu2_monoox_C"/>
</dbReference>
<dbReference type="Proteomes" id="UP000094527">
    <property type="component" value="Unassembled WGS sequence"/>
</dbReference>
<accession>A0A1D2N0C4</accession>
<name>A0A1D2N0C4_ORCCI</name>
<evidence type="ECO:0000259" key="5">
    <source>
        <dbReference type="PROSITE" id="PS50836"/>
    </source>
</evidence>
<protein>
    <submittedName>
        <fullName evidence="6">DBH-like monooxygenase protein 2</fullName>
    </submittedName>
</protein>
<keyword evidence="6" id="KW-0503">Monooxygenase</keyword>
<evidence type="ECO:0000256" key="1">
    <source>
        <dbReference type="ARBA" id="ARBA00010676"/>
    </source>
</evidence>
<evidence type="ECO:0000313" key="6">
    <source>
        <dbReference type="EMBL" id="ODM98355.1"/>
    </source>
</evidence>
<evidence type="ECO:0000256" key="2">
    <source>
        <dbReference type="ARBA" id="ARBA00023157"/>
    </source>
</evidence>
<dbReference type="PANTHER" id="PTHR10157:SF23">
    <property type="entry name" value="MOXD1 HOMOLOG 1"/>
    <property type="match status" value="1"/>
</dbReference>
<dbReference type="FunFam" id="2.60.120.230:FF:000001">
    <property type="entry name" value="Monooxygenase, DBH-like 1"/>
    <property type="match status" value="1"/>
</dbReference>
<dbReference type="PANTHER" id="PTHR10157">
    <property type="entry name" value="DOPAMINE BETA HYDROXYLASE RELATED"/>
    <property type="match status" value="1"/>
</dbReference>
<feature type="compositionally biased region" description="Polar residues" evidence="4">
    <location>
        <begin position="643"/>
        <end position="653"/>
    </location>
</feature>
<dbReference type="GO" id="GO:0004500">
    <property type="term" value="F:dopamine beta-monooxygenase activity"/>
    <property type="evidence" value="ECO:0007669"/>
    <property type="project" value="InterPro"/>
</dbReference>
<dbReference type="SMART" id="SM00664">
    <property type="entry name" value="DoH"/>
    <property type="match status" value="1"/>
</dbReference>
<evidence type="ECO:0000313" key="7">
    <source>
        <dbReference type="Proteomes" id="UP000094527"/>
    </source>
</evidence>
<dbReference type="Gene3D" id="2.60.120.310">
    <property type="entry name" value="Copper type II, ascorbate-dependent monooxygenase, N-terminal domain"/>
    <property type="match status" value="1"/>
</dbReference>
<dbReference type="STRING" id="48709.A0A1D2N0C4"/>
<dbReference type="Gene3D" id="2.60.120.230">
    <property type="match status" value="1"/>
</dbReference>
<sequence length="679" mass="76554">VKSQSSPISVLNRLVPPSLATIPRNLLNSLGSGVLSFPPPRPVGTTPPIVQFRRREVLNETLGYIVEWEVNRNTRTVVFNISVETTAVGYLVFGLGRREQVAGADVVVGGVGSDGQSFLVVKSLADIMGFLWKDMYGEDNSTIVRDTRQNWQLLRAESTSGGLRLSVSRLFDTCDEQDLEMNNDLTYILWGYGNSSESESINNSIESVQFSPLGITRAYLLDPIVNTTRSDSQLQTWRVSRTFQLPPRHTSYWCTIHRGNRFASKQHVVGYSGYFGNEISEKHVHHQIVYRCTPPPVRDASTYFEQFIGHPGEECYVEDVHAIPTNLCLEIVGMWGVGQRGFEFPETVGFPIGEAPNEYFMLETHYDNPDERSDLVVENGFEFMYTPNLRQTEGSLVFIGTSPLGLYMVPPQSQNFKVVGTCNSYCTSSMIPLGGMEILGTILHSHMTTQQIRFRHFRGNTELPWISNDDNYSYSFQRFRVLSEPVRVLPGDNLATECSMSTTNKNRTTLSGFSTNDEMCVTFVLVNRDLPFLYCTSEYNTQTTMAKYGIRNMTWDRELQARVINDAVNPIHNGQTFSDFVESNIEWTPQERAQVEQEQYNGVHQVFCPNVRNYAMIGHAALGLNGLTRDLFDLDGLMNENRPTTRSVSTPLPNGNVMFPGRASIDENENNRAPNNHSM</sequence>